<feature type="domain" description="Peptidase S55" evidence="1">
    <location>
        <begin position="101"/>
        <end position="322"/>
    </location>
</feature>
<dbReference type="Pfam" id="PF05580">
    <property type="entry name" value="Peptidase_S55"/>
    <property type="match status" value="1"/>
</dbReference>
<organism evidence="2 3">
    <name type="scientific">Sporosarcina pasteurii</name>
    <name type="common">Bacillus pasteurii</name>
    <dbReference type="NCBI Taxonomy" id="1474"/>
    <lineage>
        <taxon>Bacteria</taxon>
        <taxon>Bacillati</taxon>
        <taxon>Bacillota</taxon>
        <taxon>Bacilli</taxon>
        <taxon>Bacillales</taxon>
        <taxon>Caryophanaceae</taxon>
        <taxon>Sporosarcina</taxon>
    </lineage>
</organism>
<dbReference type="EC" id="3.4.21.116" evidence="2"/>
<keyword evidence="2" id="KW-0378">Hydrolase</keyword>
<dbReference type="PROSITE" id="PS51494">
    <property type="entry name" value="SPOIVB"/>
    <property type="match status" value="1"/>
</dbReference>
<dbReference type="RefSeq" id="WP_115361096.1">
    <property type="nucleotide sequence ID" value="NZ_CP038012.1"/>
</dbReference>
<evidence type="ECO:0000313" key="2">
    <source>
        <dbReference type="EMBL" id="SUJ04775.1"/>
    </source>
</evidence>
<dbReference type="GO" id="GO:0016787">
    <property type="term" value="F:hydrolase activity"/>
    <property type="evidence" value="ECO:0007669"/>
    <property type="project" value="UniProtKB-KW"/>
</dbReference>
<evidence type="ECO:0000259" key="1">
    <source>
        <dbReference type="PROSITE" id="PS51494"/>
    </source>
</evidence>
<dbReference type="InterPro" id="IPR008763">
    <property type="entry name" value="Peptidase_S55"/>
</dbReference>
<sequence length="322" mass="35206">MGWSKQFKLMVSFSVVLMFLPVNSGIASANDKSLIPMGHSIGIKMDLSGVFLTNDVLLGKDEWLKAGDLIGQVDGAIISNVENFEDALTRVGNKEDISVLLTRNGETLTVRSDNEALKQLLPFLKDSTEGTGTLTYVDPEKKTYGALGHQIIDSSFKSPPSFKDGTIHLSEIEQIRKSSPGNPGYKISTIVKDKGTLGKIHKNGVYGIFGSWNNSYKEVLSEPLQIMHQRDVKVGKAEIFTTVKGTEVESFSIEITNVEQDQFHFKLTDSKLIETTGGILQGMSGSPVIQDGKFAGAVTHMFIDEPEKGAALFLETMRKGEN</sequence>
<dbReference type="AlphaFoldDB" id="A0A380BQM7"/>
<protein>
    <submittedName>
        <fullName evidence="2">SpoIVB peptidase</fullName>
        <ecNumber evidence="2">3.4.21.116</ecNumber>
    </submittedName>
</protein>
<keyword evidence="3" id="KW-1185">Reference proteome</keyword>
<reference evidence="2 3" key="1">
    <citation type="submission" date="2018-06" db="EMBL/GenBank/DDBJ databases">
        <authorList>
            <consortium name="Pathogen Informatics"/>
            <person name="Doyle S."/>
        </authorList>
    </citation>
    <scope>NUCLEOTIDE SEQUENCE [LARGE SCALE GENOMIC DNA]</scope>
    <source>
        <strain evidence="3">ATCC 11859 / DSM 33 / NCIB 8841 / NCTC 4822</strain>
    </source>
</reference>
<proteinExistence type="predicted"/>
<dbReference type="SUPFAM" id="SSF50156">
    <property type="entry name" value="PDZ domain-like"/>
    <property type="match status" value="1"/>
</dbReference>
<gene>
    <name evidence="2" type="primary">spoIVB</name>
    <name evidence="2" type="ORF">NCTC4822_01594</name>
</gene>
<dbReference type="Gene3D" id="2.30.42.60">
    <property type="match status" value="1"/>
</dbReference>
<dbReference type="OrthoDB" id="9765242at2"/>
<name>A0A380BQM7_SPOPA</name>
<accession>A0A380BQM7</accession>
<dbReference type="InterPro" id="IPR036034">
    <property type="entry name" value="PDZ_sf"/>
</dbReference>
<dbReference type="Proteomes" id="UP000254519">
    <property type="component" value="Unassembled WGS sequence"/>
</dbReference>
<dbReference type="EMBL" id="UGYZ01000002">
    <property type="protein sequence ID" value="SUJ04775.1"/>
    <property type="molecule type" value="Genomic_DNA"/>
</dbReference>
<evidence type="ECO:0000313" key="3">
    <source>
        <dbReference type="Proteomes" id="UP000254519"/>
    </source>
</evidence>